<reference evidence="2" key="1">
    <citation type="submission" date="2016-10" db="EMBL/GenBank/DDBJ databases">
        <title>Sequence of Gallionella enrichment culture.</title>
        <authorList>
            <person name="Poehlein A."/>
            <person name="Muehling M."/>
            <person name="Daniel R."/>
        </authorList>
    </citation>
    <scope>NUCLEOTIDE SEQUENCE</scope>
</reference>
<dbReference type="PANTHER" id="PTHR33473">
    <property type="entry name" value="ATP-DEPENDENT CLP PROTEASE ADAPTER PROTEIN CLPS1, CHLOROPLASTIC"/>
    <property type="match status" value="1"/>
</dbReference>
<dbReference type="NCBIfam" id="NF000672">
    <property type="entry name" value="PRK00033.1-5"/>
    <property type="match status" value="1"/>
</dbReference>
<dbReference type="GO" id="GO:0006508">
    <property type="term" value="P:proteolysis"/>
    <property type="evidence" value="ECO:0007669"/>
    <property type="project" value="UniProtKB-KW"/>
</dbReference>
<dbReference type="GO" id="GO:0008233">
    <property type="term" value="F:peptidase activity"/>
    <property type="evidence" value="ECO:0007669"/>
    <property type="project" value="UniProtKB-KW"/>
</dbReference>
<feature type="domain" description="Adaptor protein ClpS core" evidence="1">
    <location>
        <begin position="17"/>
        <end position="95"/>
    </location>
</feature>
<gene>
    <name evidence="2" type="primary">clpS_4</name>
    <name evidence="2" type="ORF">GALL_90810</name>
</gene>
<dbReference type="InterPro" id="IPR003769">
    <property type="entry name" value="ClpS_core"/>
</dbReference>
<dbReference type="InterPro" id="IPR014719">
    <property type="entry name" value="Ribosomal_bL12_C/ClpS-like"/>
</dbReference>
<evidence type="ECO:0000313" key="2">
    <source>
        <dbReference type="EMBL" id="OIR08697.1"/>
    </source>
</evidence>
<dbReference type="SUPFAM" id="SSF54736">
    <property type="entry name" value="ClpS-like"/>
    <property type="match status" value="1"/>
</dbReference>
<comment type="caution">
    <text evidence="2">The sequence shown here is derived from an EMBL/GenBank/DDBJ whole genome shotgun (WGS) entry which is preliminary data.</text>
</comment>
<proteinExistence type="inferred from homology"/>
<keyword evidence="2" id="KW-0645">Protease</keyword>
<dbReference type="AlphaFoldDB" id="A0A1J5SJR7"/>
<dbReference type="HAMAP" id="MF_00302">
    <property type="entry name" value="ClpS"/>
    <property type="match status" value="1"/>
</dbReference>
<dbReference type="EMBL" id="MLJW01000030">
    <property type="protein sequence ID" value="OIR08697.1"/>
    <property type="molecule type" value="Genomic_DNA"/>
</dbReference>
<name>A0A1J5SJR7_9ZZZZ</name>
<protein>
    <submittedName>
        <fullName evidence="2">ATP-dependent Clp protease adapter protein ClpS</fullName>
    </submittedName>
</protein>
<dbReference type="InterPro" id="IPR022935">
    <property type="entry name" value="ClpS"/>
</dbReference>
<evidence type="ECO:0000259" key="1">
    <source>
        <dbReference type="Pfam" id="PF02617"/>
    </source>
</evidence>
<organism evidence="2">
    <name type="scientific">mine drainage metagenome</name>
    <dbReference type="NCBI Taxonomy" id="410659"/>
    <lineage>
        <taxon>unclassified sequences</taxon>
        <taxon>metagenomes</taxon>
        <taxon>ecological metagenomes</taxon>
    </lineage>
</organism>
<accession>A0A1J5SJR7</accession>
<dbReference type="Pfam" id="PF02617">
    <property type="entry name" value="ClpS"/>
    <property type="match status" value="1"/>
</dbReference>
<dbReference type="GO" id="GO:0030163">
    <property type="term" value="P:protein catabolic process"/>
    <property type="evidence" value="ECO:0007669"/>
    <property type="project" value="InterPro"/>
</dbReference>
<dbReference type="FunFam" id="3.30.1390.10:FF:000002">
    <property type="entry name" value="ATP-dependent Clp protease adapter protein ClpS"/>
    <property type="match status" value="1"/>
</dbReference>
<dbReference type="Gene3D" id="3.30.1390.10">
    <property type="match status" value="1"/>
</dbReference>
<keyword evidence="2" id="KW-0378">Hydrolase</keyword>
<dbReference type="PANTHER" id="PTHR33473:SF19">
    <property type="entry name" value="ATP-DEPENDENT CLP PROTEASE ADAPTER PROTEIN CLPS"/>
    <property type="match status" value="1"/>
</dbReference>
<sequence length="100" mass="11367">MATKQENVNLLERSKTKPPKLYKVILINDDFTTMEFVIEVLRTFFSMGQERATQVMLQIHNEGSAVCGVYPKDIAETKVSQVSAFATQHGHPLRCHTEEN</sequence>